<sequence length="100" mass="11728">MLMLICYLLLFLSHLHRIIMHCNPENTFMASFLGKLANVSFDLVELIDDLHHIEPFLAIFLHTVQCYLSACIYLVGICLKRRITPRYLQYVPPVFFVLDQ</sequence>
<feature type="chain" id="PRO_5002043353" evidence="2">
    <location>
        <begin position="21"/>
        <end position="100"/>
    </location>
</feature>
<feature type="signal peptide" evidence="2">
    <location>
        <begin position="1"/>
        <end position="20"/>
    </location>
</feature>
<dbReference type="EMBL" id="GBRH01273700">
    <property type="protein sequence ID" value="JAD24195.1"/>
    <property type="molecule type" value="Transcribed_RNA"/>
</dbReference>
<accession>A0A0A8YG17</accession>
<keyword evidence="1" id="KW-0812">Transmembrane</keyword>
<protein>
    <submittedName>
        <fullName evidence="3">Uncharacterized protein</fullName>
    </submittedName>
</protein>
<reference evidence="3" key="2">
    <citation type="journal article" date="2015" name="Data Brief">
        <title>Shoot transcriptome of the giant reed, Arundo donax.</title>
        <authorList>
            <person name="Barrero R.A."/>
            <person name="Guerrero F.D."/>
            <person name="Moolhuijzen P."/>
            <person name="Goolsby J.A."/>
            <person name="Tidwell J."/>
            <person name="Bellgard S.E."/>
            <person name="Bellgard M.I."/>
        </authorList>
    </citation>
    <scope>NUCLEOTIDE SEQUENCE</scope>
    <source>
        <tissue evidence="3">Shoot tissue taken approximately 20 cm above the soil surface</tissue>
    </source>
</reference>
<keyword evidence="2" id="KW-0732">Signal</keyword>
<proteinExistence type="predicted"/>
<feature type="transmembrane region" description="Helical" evidence="1">
    <location>
        <begin position="56"/>
        <end position="79"/>
    </location>
</feature>
<name>A0A0A8YG17_ARUDO</name>
<evidence type="ECO:0000313" key="3">
    <source>
        <dbReference type="EMBL" id="JAD24195.1"/>
    </source>
</evidence>
<evidence type="ECO:0000256" key="2">
    <source>
        <dbReference type="SAM" id="SignalP"/>
    </source>
</evidence>
<reference evidence="3" key="1">
    <citation type="submission" date="2014-09" db="EMBL/GenBank/DDBJ databases">
        <authorList>
            <person name="Magalhaes I.L.F."/>
            <person name="Oliveira U."/>
            <person name="Santos F.R."/>
            <person name="Vidigal T.H.D.A."/>
            <person name="Brescovit A.D."/>
            <person name="Santos A.J."/>
        </authorList>
    </citation>
    <scope>NUCLEOTIDE SEQUENCE</scope>
    <source>
        <tissue evidence="3">Shoot tissue taken approximately 20 cm above the soil surface</tissue>
    </source>
</reference>
<dbReference type="AlphaFoldDB" id="A0A0A8YG17"/>
<keyword evidence="1" id="KW-1133">Transmembrane helix</keyword>
<keyword evidence="1" id="KW-0472">Membrane</keyword>
<evidence type="ECO:0000256" key="1">
    <source>
        <dbReference type="SAM" id="Phobius"/>
    </source>
</evidence>
<organism evidence="3">
    <name type="scientific">Arundo donax</name>
    <name type="common">Giant reed</name>
    <name type="synonym">Donax arundinaceus</name>
    <dbReference type="NCBI Taxonomy" id="35708"/>
    <lineage>
        <taxon>Eukaryota</taxon>
        <taxon>Viridiplantae</taxon>
        <taxon>Streptophyta</taxon>
        <taxon>Embryophyta</taxon>
        <taxon>Tracheophyta</taxon>
        <taxon>Spermatophyta</taxon>
        <taxon>Magnoliopsida</taxon>
        <taxon>Liliopsida</taxon>
        <taxon>Poales</taxon>
        <taxon>Poaceae</taxon>
        <taxon>PACMAD clade</taxon>
        <taxon>Arundinoideae</taxon>
        <taxon>Arundineae</taxon>
        <taxon>Arundo</taxon>
    </lineage>
</organism>